<evidence type="ECO:0000256" key="1">
    <source>
        <dbReference type="ARBA" id="ARBA00004514"/>
    </source>
</evidence>
<comment type="similarity">
    <text evidence="2 6">Belongs to the FliS family.</text>
</comment>
<dbReference type="CDD" id="cd16098">
    <property type="entry name" value="FliS"/>
    <property type="match status" value="1"/>
</dbReference>
<dbReference type="SUPFAM" id="SSF101116">
    <property type="entry name" value="Flagellar export chaperone FliS"/>
    <property type="match status" value="1"/>
</dbReference>
<keyword evidence="7" id="KW-0175">Coiled coil</keyword>
<dbReference type="InterPro" id="IPR036584">
    <property type="entry name" value="FliS_sf"/>
</dbReference>
<comment type="subcellular location">
    <subcellularLocation>
        <location evidence="1 6">Cytoplasm</location>
        <location evidence="1 6">Cytosol</location>
    </subcellularLocation>
</comment>
<sequence length="127" mass="14812">MNARPQDIYARTQVNTAHPGELTLMLYNGCLKFMKQAREHLENKNIEARNTNIKRALDIIEELQATLNMQYDISRNLFSLYAFIKDKLIEANMRMSKESIQIAYDMTEELRDTWAQALKQVKTQGAK</sequence>
<protein>
    <recommendedName>
        <fullName evidence="6">Flagellar secretion chaperone FliS</fullName>
    </recommendedName>
</protein>
<dbReference type="AlphaFoldDB" id="A0A3D9RXE0"/>
<evidence type="ECO:0000256" key="4">
    <source>
        <dbReference type="ARBA" id="ARBA00022795"/>
    </source>
</evidence>
<name>A0A3D9RXE0_9BACL</name>
<dbReference type="GO" id="GO:0044780">
    <property type="term" value="P:bacterial-type flagellum assembly"/>
    <property type="evidence" value="ECO:0007669"/>
    <property type="project" value="InterPro"/>
</dbReference>
<keyword evidence="9" id="KW-1185">Reference proteome</keyword>
<organism evidence="8 9">
    <name type="scientific">Paenibacillus taihuensis</name>
    <dbReference type="NCBI Taxonomy" id="1156355"/>
    <lineage>
        <taxon>Bacteria</taxon>
        <taxon>Bacillati</taxon>
        <taxon>Bacillota</taxon>
        <taxon>Bacilli</taxon>
        <taxon>Bacillales</taxon>
        <taxon>Paenibacillaceae</taxon>
        <taxon>Paenibacillus</taxon>
    </lineage>
</organism>
<dbReference type="Gene3D" id="1.20.120.340">
    <property type="entry name" value="Flagellar protein FliS"/>
    <property type="match status" value="1"/>
</dbReference>
<keyword evidence="8" id="KW-0966">Cell projection</keyword>
<evidence type="ECO:0000313" key="8">
    <source>
        <dbReference type="EMBL" id="REE84487.1"/>
    </source>
</evidence>
<keyword evidence="3 6" id="KW-0963">Cytoplasm</keyword>
<dbReference type="OrthoDB" id="1524959at2"/>
<dbReference type="GO" id="GO:0071973">
    <property type="term" value="P:bacterial-type flagellum-dependent cell motility"/>
    <property type="evidence" value="ECO:0007669"/>
    <property type="project" value="TreeGrafter"/>
</dbReference>
<evidence type="ECO:0000256" key="7">
    <source>
        <dbReference type="SAM" id="Coils"/>
    </source>
</evidence>
<feature type="coiled-coil region" evidence="7">
    <location>
        <begin position="31"/>
        <end position="63"/>
    </location>
</feature>
<evidence type="ECO:0000256" key="6">
    <source>
        <dbReference type="PIRNR" id="PIRNR039090"/>
    </source>
</evidence>
<keyword evidence="8" id="KW-0282">Flagellum</keyword>
<dbReference type="PANTHER" id="PTHR34773:SF1">
    <property type="entry name" value="FLAGELLAR SECRETION CHAPERONE FLIS"/>
    <property type="match status" value="1"/>
</dbReference>
<evidence type="ECO:0000313" key="9">
    <source>
        <dbReference type="Proteomes" id="UP000256304"/>
    </source>
</evidence>
<gene>
    <name evidence="8" type="ORF">A8990_11421</name>
</gene>
<comment type="caution">
    <text evidence="8">The sequence shown here is derived from an EMBL/GenBank/DDBJ whole genome shotgun (WGS) entry which is preliminary data.</text>
</comment>
<dbReference type="PIRSF" id="PIRSF039090">
    <property type="entry name" value="Flis"/>
    <property type="match status" value="1"/>
</dbReference>
<proteinExistence type="inferred from homology"/>
<evidence type="ECO:0000256" key="5">
    <source>
        <dbReference type="ARBA" id="ARBA00023186"/>
    </source>
</evidence>
<dbReference type="GO" id="GO:0005829">
    <property type="term" value="C:cytosol"/>
    <property type="evidence" value="ECO:0007669"/>
    <property type="project" value="UniProtKB-SubCell"/>
</dbReference>
<accession>A0A3D9RXE0</accession>
<keyword evidence="8" id="KW-0969">Cilium</keyword>
<dbReference type="Proteomes" id="UP000256304">
    <property type="component" value="Unassembled WGS sequence"/>
</dbReference>
<dbReference type="PANTHER" id="PTHR34773">
    <property type="entry name" value="FLAGELLAR SECRETION CHAPERONE FLIS"/>
    <property type="match status" value="1"/>
</dbReference>
<keyword evidence="5" id="KW-0143">Chaperone</keyword>
<reference evidence="8 9" key="1">
    <citation type="submission" date="2018-08" db="EMBL/GenBank/DDBJ databases">
        <title>Genomic Encyclopedia of Type Strains, Phase III (KMG-III): the genomes of soil and plant-associated and newly described type strains.</title>
        <authorList>
            <person name="Whitman W."/>
        </authorList>
    </citation>
    <scope>NUCLEOTIDE SEQUENCE [LARGE SCALE GENOMIC DNA]</scope>
    <source>
        <strain evidence="8 9">CGMCC 1.10966</strain>
    </source>
</reference>
<dbReference type="InterPro" id="IPR003713">
    <property type="entry name" value="FliS"/>
</dbReference>
<dbReference type="RefSeq" id="WP_116189535.1">
    <property type="nucleotide sequence ID" value="NZ_QTTN01000014.1"/>
</dbReference>
<evidence type="ECO:0000256" key="2">
    <source>
        <dbReference type="ARBA" id="ARBA00008787"/>
    </source>
</evidence>
<dbReference type="Pfam" id="PF02561">
    <property type="entry name" value="FliS"/>
    <property type="match status" value="1"/>
</dbReference>
<evidence type="ECO:0000256" key="3">
    <source>
        <dbReference type="ARBA" id="ARBA00022490"/>
    </source>
</evidence>
<dbReference type="EMBL" id="QTTN01000014">
    <property type="protein sequence ID" value="REE84487.1"/>
    <property type="molecule type" value="Genomic_DNA"/>
</dbReference>
<keyword evidence="4 6" id="KW-1005">Bacterial flagellum biogenesis</keyword>
<dbReference type="NCBIfam" id="TIGR00208">
    <property type="entry name" value="fliS"/>
    <property type="match status" value="1"/>
</dbReference>